<dbReference type="PROSITE" id="PS00783">
    <property type="entry name" value="RIBOSOMAL_L13"/>
    <property type="match status" value="1"/>
</dbReference>
<sequence>MKTYSPKASELQHNWYVVDATDKILGRLATEVAVYLRGKHKPEFAPHMDNGDFVVVVNADKIKVTGHKLTQKKYYRHSGYPGGLKETDLRTLLESKPERVIEHAVKGMLPKNALGRAMFKKLKIYAGPDHPHAAQKPATLDI</sequence>
<dbReference type="Gene3D" id="3.90.1180.10">
    <property type="entry name" value="Ribosomal protein L13"/>
    <property type="match status" value="1"/>
</dbReference>
<dbReference type="InterPro" id="IPR005822">
    <property type="entry name" value="Ribosomal_uL13"/>
</dbReference>
<dbReference type="PANTHER" id="PTHR11545">
    <property type="entry name" value="RIBOSOMAL PROTEIN L13"/>
    <property type="match status" value="1"/>
</dbReference>
<dbReference type="EMBL" id="BDFE01000008">
    <property type="protein sequence ID" value="GAU07876.1"/>
    <property type="molecule type" value="Genomic_DNA"/>
</dbReference>
<dbReference type="RefSeq" id="WP_069857379.1">
    <property type="nucleotide sequence ID" value="NZ_BDFE01000008.1"/>
</dbReference>
<dbReference type="NCBIfam" id="TIGR01066">
    <property type="entry name" value="rplM_bact"/>
    <property type="match status" value="1"/>
</dbReference>
<name>A0A194AFL2_9BACT</name>
<dbReference type="GO" id="GO:0022625">
    <property type="term" value="C:cytosolic large ribosomal subunit"/>
    <property type="evidence" value="ECO:0007669"/>
    <property type="project" value="TreeGrafter"/>
</dbReference>
<dbReference type="SUPFAM" id="SSF52161">
    <property type="entry name" value="Ribosomal protein L13"/>
    <property type="match status" value="1"/>
</dbReference>
<dbReference type="InterPro" id="IPR036899">
    <property type="entry name" value="Ribosomal_uL13_sf"/>
</dbReference>
<dbReference type="InterPro" id="IPR005823">
    <property type="entry name" value="Ribosomal_uL13_bac-type"/>
</dbReference>
<comment type="caution">
    <text evidence="9">The sequence shown here is derived from an EMBL/GenBank/DDBJ whole genome shotgun (WGS) entry which is preliminary data.</text>
</comment>
<evidence type="ECO:0000256" key="8">
    <source>
        <dbReference type="RuleBase" id="RU003878"/>
    </source>
</evidence>
<keyword evidence="10" id="KW-1185">Reference proteome</keyword>
<evidence type="ECO:0000313" key="9">
    <source>
        <dbReference type="EMBL" id="GAU07876.1"/>
    </source>
</evidence>
<evidence type="ECO:0000256" key="7">
    <source>
        <dbReference type="RuleBase" id="RU003877"/>
    </source>
</evidence>
<dbReference type="PANTHER" id="PTHR11545:SF2">
    <property type="entry name" value="LARGE RIBOSOMAL SUBUNIT PROTEIN UL13M"/>
    <property type="match status" value="1"/>
</dbReference>
<evidence type="ECO:0000256" key="4">
    <source>
        <dbReference type="ARBA" id="ARBA00023274"/>
    </source>
</evidence>
<dbReference type="AlphaFoldDB" id="A0A194AFL2"/>
<dbReference type="HAMAP" id="MF_01366">
    <property type="entry name" value="Ribosomal_uL13"/>
    <property type="match status" value="1"/>
</dbReference>
<dbReference type="Pfam" id="PF00572">
    <property type="entry name" value="Ribosomal_L13"/>
    <property type="match status" value="1"/>
</dbReference>
<keyword evidence="4 6" id="KW-0687">Ribonucleoprotein</keyword>
<comment type="similarity">
    <text evidence="1 6 7">Belongs to the universal ribosomal protein uL13 family.</text>
</comment>
<reference evidence="10" key="1">
    <citation type="submission" date="2016-06" db="EMBL/GenBank/DDBJ databases">
        <title>Draft genome sequence of Desulfoplanes formicivorans strain Pf12B.</title>
        <authorList>
            <person name="Watanabe M."/>
            <person name="Kojima H."/>
            <person name="Fukui M."/>
        </authorList>
    </citation>
    <scope>NUCLEOTIDE SEQUENCE [LARGE SCALE GENOMIC DNA]</scope>
    <source>
        <strain evidence="10">Pf12B</strain>
    </source>
</reference>
<evidence type="ECO:0000256" key="2">
    <source>
        <dbReference type="ARBA" id="ARBA00011838"/>
    </source>
</evidence>
<proteinExistence type="inferred from homology"/>
<evidence type="ECO:0000256" key="1">
    <source>
        <dbReference type="ARBA" id="ARBA00006227"/>
    </source>
</evidence>
<dbReference type="OrthoDB" id="9801330at2"/>
<comment type="subunit">
    <text evidence="2 6">Part of the 50S ribosomal subunit.</text>
</comment>
<dbReference type="PIRSF" id="PIRSF002181">
    <property type="entry name" value="Ribosomal_L13"/>
    <property type="match status" value="1"/>
</dbReference>
<evidence type="ECO:0000256" key="5">
    <source>
        <dbReference type="ARBA" id="ARBA00035201"/>
    </source>
</evidence>
<dbReference type="GO" id="GO:0017148">
    <property type="term" value="P:negative regulation of translation"/>
    <property type="evidence" value="ECO:0007669"/>
    <property type="project" value="TreeGrafter"/>
</dbReference>
<gene>
    <name evidence="6 8" type="primary">rplM</name>
    <name evidence="9" type="ORF">DPF_0575</name>
</gene>
<comment type="function">
    <text evidence="6 8">This protein is one of the early assembly proteins of the 50S ribosomal subunit, although it is not seen to bind rRNA by itself. It is important during the early stages of 50S assembly.</text>
</comment>
<evidence type="ECO:0000313" key="10">
    <source>
        <dbReference type="Proteomes" id="UP000095200"/>
    </source>
</evidence>
<dbReference type="GO" id="GO:0003729">
    <property type="term" value="F:mRNA binding"/>
    <property type="evidence" value="ECO:0007669"/>
    <property type="project" value="TreeGrafter"/>
</dbReference>
<protein>
    <recommendedName>
        <fullName evidence="5 6">Large ribosomal subunit protein uL13</fullName>
    </recommendedName>
</protein>
<dbReference type="GO" id="GO:0006412">
    <property type="term" value="P:translation"/>
    <property type="evidence" value="ECO:0007669"/>
    <property type="project" value="UniProtKB-UniRule"/>
</dbReference>
<dbReference type="GO" id="GO:0003735">
    <property type="term" value="F:structural constituent of ribosome"/>
    <property type="evidence" value="ECO:0007669"/>
    <property type="project" value="InterPro"/>
</dbReference>
<organism evidence="9 10">
    <name type="scientific">Desulfoplanes formicivorans</name>
    <dbReference type="NCBI Taxonomy" id="1592317"/>
    <lineage>
        <taxon>Bacteria</taxon>
        <taxon>Pseudomonadati</taxon>
        <taxon>Thermodesulfobacteriota</taxon>
        <taxon>Desulfovibrionia</taxon>
        <taxon>Desulfovibrionales</taxon>
        <taxon>Desulfoplanaceae</taxon>
        <taxon>Desulfoplanes</taxon>
    </lineage>
</organism>
<dbReference type="FunFam" id="3.90.1180.10:FF:000001">
    <property type="entry name" value="50S ribosomal protein L13"/>
    <property type="match status" value="1"/>
</dbReference>
<dbReference type="CDD" id="cd00392">
    <property type="entry name" value="Ribosomal_L13"/>
    <property type="match status" value="1"/>
</dbReference>
<accession>A0A194AFL2</accession>
<evidence type="ECO:0000256" key="3">
    <source>
        <dbReference type="ARBA" id="ARBA00022980"/>
    </source>
</evidence>
<keyword evidence="3 6" id="KW-0689">Ribosomal protein</keyword>
<dbReference type="STRING" id="1592317.DPF_0575"/>
<dbReference type="InterPro" id="IPR023563">
    <property type="entry name" value="Ribosomal_uL13_CS"/>
</dbReference>
<dbReference type="Proteomes" id="UP000095200">
    <property type="component" value="Unassembled WGS sequence"/>
</dbReference>
<evidence type="ECO:0000256" key="6">
    <source>
        <dbReference type="HAMAP-Rule" id="MF_01366"/>
    </source>
</evidence>